<keyword evidence="6" id="KW-1185">Reference proteome</keyword>
<dbReference type="InterPro" id="IPR029760">
    <property type="entry name" value="GPX_CS"/>
</dbReference>
<evidence type="ECO:0000256" key="4">
    <source>
        <dbReference type="RuleBase" id="RU000499"/>
    </source>
</evidence>
<organism evidence="5 6">
    <name type="scientific">Hexamita inflata</name>
    <dbReference type="NCBI Taxonomy" id="28002"/>
    <lineage>
        <taxon>Eukaryota</taxon>
        <taxon>Metamonada</taxon>
        <taxon>Diplomonadida</taxon>
        <taxon>Hexamitidae</taxon>
        <taxon>Hexamitinae</taxon>
        <taxon>Hexamita</taxon>
    </lineage>
</organism>
<dbReference type="InterPro" id="IPR029759">
    <property type="entry name" value="GPX_AS"/>
</dbReference>
<dbReference type="InterPro" id="IPR000889">
    <property type="entry name" value="Glutathione_peroxidase"/>
</dbReference>
<keyword evidence="2 4" id="KW-0575">Peroxidase</keyword>
<protein>
    <recommendedName>
        <fullName evidence="4">Glutathione peroxidase</fullName>
    </recommendedName>
</protein>
<dbReference type="PROSITE" id="PS51355">
    <property type="entry name" value="GLUTATHIONE_PEROXID_3"/>
    <property type="match status" value="1"/>
</dbReference>
<keyword evidence="3 4" id="KW-0560">Oxidoreductase</keyword>
<dbReference type="PRINTS" id="PR01011">
    <property type="entry name" value="GLUTPROXDASE"/>
</dbReference>
<dbReference type="PANTHER" id="PTHR11592:SF78">
    <property type="entry name" value="GLUTATHIONE PEROXIDASE"/>
    <property type="match status" value="1"/>
</dbReference>
<accession>A0ABP1HI15</accession>
<dbReference type="Gene3D" id="3.40.30.10">
    <property type="entry name" value="Glutaredoxin"/>
    <property type="match status" value="1"/>
</dbReference>
<proteinExistence type="inferred from homology"/>
<reference evidence="5 6" key="1">
    <citation type="submission" date="2024-07" db="EMBL/GenBank/DDBJ databases">
        <authorList>
            <person name="Akdeniz Z."/>
        </authorList>
    </citation>
    <scope>NUCLEOTIDE SEQUENCE [LARGE SCALE GENOMIC DNA]</scope>
</reference>
<evidence type="ECO:0000313" key="6">
    <source>
        <dbReference type="Proteomes" id="UP001642409"/>
    </source>
</evidence>
<evidence type="ECO:0000313" key="5">
    <source>
        <dbReference type="EMBL" id="CAL5994986.1"/>
    </source>
</evidence>
<comment type="caution">
    <text evidence="5">The sequence shown here is derived from an EMBL/GenBank/DDBJ whole genome shotgun (WGS) entry which is preliminary data.</text>
</comment>
<dbReference type="PIRSF" id="PIRSF000303">
    <property type="entry name" value="Glutathion_perox"/>
    <property type="match status" value="1"/>
</dbReference>
<gene>
    <name evidence="5" type="ORF">HINF_LOCUS13815</name>
</gene>
<evidence type="ECO:0000256" key="1">
    <source>
        <dbReference type="ARBA" id="ARBA00006926"/>
    </source>
</evidence>
<dbReference type="EMBL" id="CAXDID020000032">
    <property type="protein sequence ID" value="CAL5994986.1"/>
    <property type="molecule type" value="Genomic_DNA"/>
</dbReference>
<dbReference type="SUPFAM" id="SSF52833">
    <property type="entry name" value="Thioredoxin-like"/>
    <property type="match status" value="1"/>
</dbReference>
<evidence type="ECO:0000256" key="3">
    <source>
        <dbReference type="ARBA" id="ARBA00023002"/>
    </source>
</evidence>
<dbReference type="PROSITE" id="PS00763">
    <property type="entry name" value="GLUTATHIONE_PEROXID_2"/>
    <property type="match status" value="1"/>
</dbReference>
<dbReference type="InterPro" id="IPR036249">
    <property type="entry name" value="Thioredoxin-like_sf"/>
</dbReference>
<dbReference type="Pfam" id="PF00255">
    <property type="entry name" value="GSHPx"/>
    <property type="match status" value="1"/>
</dbReference>
<dbReference type="Proteomes" id="UP001642409">
    <property type="component" value="Unassembled WGS sequence"/>
</dbReference>
<sequence length="157" mass="18086">MSIYDFKTRTLEDQEYDMAQLKGKALLIVNVASKCGFTPQYKGLQYLYEKYQTQNLVIIGFPCNQFGNQEPGERPAIQSCQQNYGVTFPIMNKIDVNGLYVDPIYKFLKKEQTGILGTEAIKWNFTKFLVDKEGHVVKRFAPTTKPEEIEEDIVKIL</sequence>
<name>A0ABP1HI15_9EUKA</name>
<comment type="similarity">
    <text evidence="1 4">Belongs to the glutathione peroxidase family.</text>
</comment>
<dbReference type="CDD" id="cd00340">
    <property type="entry name" value="GSH_Peroxidase"/>
    <property type="match status" value="1"/>
</dbReference>
<dbReference type="PANTHER" id="PTHR11592">
    <property type="entry name" value="GLUTATHIONE PEROXIDASE"/>
    <property type="match status" value="1"/>
</dbReference>
<dbReference type="PROSITE" id="PS00460">
    <property type="entry name" value="GLUTATHIONE_PEROXID_1"/>
    <property type="match status" value="1"/>
</dbReference>
<evidence type="ECO:0000256" key="2">
    <source>
        <dbReference type="ARBA" id="ARBA00022559"/>
    </source>
</evidence>